<dbReference type="GO" id="GO:0016998">
    <property type="term" value="P:cell wall macromolecule catabolic process"/>
    <property type="evidence" value="ECO:0007669"/>
    <property type="project" value="InterPro"/>
</dbReference>
<accession>A0A1S6QL30</accession>
<dbReference type="GO" id="GO:0009253">
    <property type="term" value="P:peptidoglycan catabolic process"/>
    <property type="evidence" value="ECO:0007669"/>
    <property type="project" value="InterPro"/>
</dbReference>
<dbReference type="KEGG" id="lcu:PL11_003855"/>
<protein>
    <submittedName>
        <fullName evidence="6">Lysozyme</fullName>
    </submittedName>
</protein>
<dbReference type="PANTHER" id="PTHR34135">
    <property type="entry name" value="LYSOZYME"/>
    <property type="match status" value="1"/>
</dbReference>
<evidence type="ECO:0000256" key="5">
    <source>
        <dbReference type="SAM" id="SignalP"/>
    </source>
</evidence>
<dbReference type="eggNOG" id="COG3757">
    <property type="taxonomic scope" value="Bacteria"/>
</dbReference>
<proteinExistence type="inferred from homology"/>
<evidence type="ECO:0000256" key="4">
    <source>
        <dbReference type="SAM" id="MobiDB-lite"/>
    </source>
</evidence>
<dbReference type="InterPro" id="IPR002053">
    <property type="entry name" value="Glyco_hydro_25"/>
</dbReference>
<feature type="compositionally biased region" description="Low complexity" evidence="4">
    <location>
        <begin position="233"/>
        <end position="274"/>
    </location>
</feature>
<dbReference type="SMART" id="SM00641">
    <property type="entry name" value="Glyco_25"/>
    <property type="match status" value="1"/>
</dbReference>
<dbReference type="Gene3D" id="3.20.20.80">
    <property type="entry name" value="Glycosidases"/>
    <property type="match status" value="1"/>
</dbReference>
<keyword evidence="3" id="KW-0326">Glycosidase</keyword>
<dbReference type="Proteomes" id="UP000030361">
    <property type="component" value="Chromosome"/>
</dbReference>
<sequence>MKIGVSFAAVAGIALFSNQAKAALYPSSTNPRTDMLDVSSWQANLSASDYQNLANNGVKAVTIKASEGTGYINPYLSQQVQYAQNAGLSINFYHFVHFTSQSAAKQEAQNFITAVQQVTDSKNVVMVADFESSELGGLSKAANNANLAAFDQTLNQAGYNKTDLYTMSSWLGSKIDTNDQNKGWIANWPGTPTGNKYPDANAWQWASDYRFPGENLNLDISQLNNDFYLGSAGTSSNHTSSDTNDSSSSTNSDSSSSSTTDNSNSDSSTGTDGTAVIVPGPPASKSQYSATRSKSVKLIWRKSMGRYAFHTLKGARYSKHMGIRYGYNEDLPNVTWYTDAHQKLYKKNTGHYAIYYHVRSHDNAHGGWIWRGYLTRGINPNQN</sequence>
<dbReference type="InterPro" id="IPR017853">
    <property type="entry name" value="GH"/>
</dbReference>
<evidence type="ECO:0000256" key="2">
    <source>
        <dbReference type="ARBA" id="ARBA00022801"/>
    </source>
</evidence>
<keyword evidence="7" id="KW-1185">Reference proteome</keyword>
<feature type="chain" id="PRO_5010578726" evidence="5">
    <location>
        <begin position="23"/>
        <end position="383"/>
    </location>
</feature>
<keyword evidence="5" id="KW-0732">Signal</keyword>
<dbReference type="GO" id="GO:0016052">
    <property type="term" value="P:carbohydrate catabolic process"/>
    <property type="evidence" value="ECO:0007669"/>
    <property type="project" value="TreeGrafter"/>
</dbReference>
<gene>
    <name evidence="6" type="ORF">PL11_003855</name>
</gene>
<reference evidence="6 7" key="1">
    <citation type="journal article" date="2015" name="Genome Announc.">
        <title>Genome Sequence of Lactobacillus curieae CCTCC M 2011381T, a Novel Producer of Gamma-aminobutyric Acid.</title>
        <authorList>
            <person name="Wang Y."/>
            <person name="Wang Y."/>
            <person name="Lang C."/>
            <person name="Wei D."/>
            <person name="Xu P."/>
            <person name="Xie J."/>
        </authorList>
    </citation>
    <scope>NUCLEOTIDE SEQUENCE [LARGE SCALE GENOMIC DNA]</scope>
    <source>
        <strain evidence="6 7">CCTCC M 2011381</strain>
    </source>
</reference>
<evidence type="ECO:0000256" key="3">
    <source>
        <dbReference type="ARBA" id="ARBA00023295"/>
    </source>
</evidence>
<dbReference type="PROSITE" id="PS51904">
    <property type="entry name" value="GLYCOSYL_HYDROL_F25_2"/>
    <property type="match status" value="1"/>
</dbReference>
<organism evidence="6 7">
    <name type="scientific">Lentilactobacillus curieae</name>
    <dbReference type="NCBI Taxonomy" id="1138822"/>
    <lineage>
        <taxon>Bacteria</taxon>
        <taxon>Bacillati</taxon>
        <taxon>Bacillota</taxon>
        <taxon>Bacilli</taxon>
        <taxon>Lactobacillales</taxon>
        <taxon>Lactobacillaceae</taxon>
        <taxon>Lentilactobacillus</taxon>
    </lineage>
</organism>
<evidence type="ECO:0000313" key="7">
    <source>
        <dbReference type="Proteomes" id="UP000030361"/>
    </source>
</evidence>
<keyword evidence="2" id="KW-0378">Hydrolase</keyword>
<feature type="signal peptide" evidence="5">
    <location>
        <begin position="1"/>
        <end position="22"/>
    </location>
</feature>
<evidence type="ECO:0000313" key="6">
    <source>
        <dbReference type="EMBL" id="AQW22315.1"/>
    </source>
</evidence>
<dbReference type="PANTHER" id="PTHR34135:SF2">
    <property type="entry name" value="LYSOZYME"/>
    <property type="match status" value="1"/>
</dbReference>
<dbReference type="InterPro" id="IPR018077">
    <property type="entry name" value="Glyco_hydro_fam25_subgr"/>
</dbReference>
<dbReference type="GO" id="GO:0003796">
    <property type="term" value="F:lysozyme activity"/>
    <property type="evidence" value="ECO:0007669"/>
    <property type="project" value="InterPro"/>
</dbReference>
<feature type="region of interest" description="Disordered" evidence="4">
    <location>
        <begin position="233"/>
        <end position="289"/>
    </location>
</feature>
<name>A0A1S6QL30_9LACO</name>
<dbReference type="EMBL" id="CP018906">
    <property type="protein sequence ID" value="AQW22315.1"/>
    <property type="molecule type" value="Genomic_DNA"/>
</dbReference>
<dbReference type="SUPFAM" id="SSF51445">
    <property type="entry name" value="(Trans)glycosidases"/>
    <property type="match status" value="1"/>
</dbReference>
<dbReference type="AlphaFoldDB" id="A0A1S6QL30"/>
<comment type="similarity">
    <text evidence="1">Belongs to the glycosyl hydrolase 25 family.</text>
</comment>
<evidence type="ECO:0000256" key="1">
    <source>
        <dbReference type="ARBA" id="ARBA00010646"/>
    </source>
</evidence>
<dbReference type="Pfam" id="PF01183">
    <property type="entry name" value="Glyco_hydro_25"/>
    <property type="match status" value="1"/>
</dbReference>